<dbReference type="FunFam" id="1.10.418.10:FF:000001">
    <property type="entry name" value="Actinin alpha 1"/>
    <property type="match status" value="1"/>
</dbReference>
<protein>
    <recommendedName>
        <fullName evidence="5">Calponin-homology (CH) domain-containing protein</fullName>
    </recommendedName>
</protein>
<dbReference type="PROSITE" id="PS50021">
    <property type="entry name" value="CH"/>
    <property type="match status" value="2"/>
</dbReference>
<dbReference type="PROSITE" id="PS00020">
    <property type="entry name" value="ACTININ_2"/>
    <property type="match status" value="1"/>
</dbReference>
<feature type="region of interest" description="Disordered" evidence="4">
    <location>
        <begin position="825"/>
        <end position="850"/>
    </location>
</feature>
<dbReference type="SMART" id="SM00150">
    <property type="entry name" value="SPEC"/>
    <property type="match status" value="8"/>
</dbReference>
<evidence type="ECO:0000313" key="7">
    <source>
        <dbReference type="Proteomes" id="UP000728032"/>
    </source>
</evidence>
<dbReference type="FunFam" id="1.10.418.10:FF:000089">
    <property type="entry name" value="Spectrin beta chain"/>
    <property type="match status" value="1"/>
</dbReference>
<dbReference type="Gene3D" id="1.20.58.60">
    <property type="match status" value="7"/>
</dbReference>
<evidence type="ECO:0000256" key="1">
    <source>
        <dbReference type="ARBA" id="ARBA00022737"/>
    </source>
</evidence>
<dbReference type="SUPFAM" id="SSF47576">
    <property type="entry name" value="Calponin-homology domain, CH-domain"/>
    <property type="match status" value="1"/>
</dbReference>
<reference evidence="6" key="1">
    <citation type="submission" date="2020-11" db="EMBL/GenBank/DDBJ databases">
        <authorList>
            <person name="Tran Van P."/>
        </authorList>
    </citation>
    <scope>NUCLEOTIDE SEQUENCE</scope>
</reference>
<keyword evidence="7" id="KW-1185">Reference proteome</keyword>
<dbReference type="Pfam" id="PF00307">
    <property type="entry name" value="CH"/>
    <property type="match status" value="2"/>
</dbReference>
<dbReference type="InterPro" id="IPR001589">
    <property type="entry name" value="Actinin_actin-bd_CS"/>
</dbReference>
<dbReference type="SUPFAM" id="SSF46966">
    <property type="entry name" value="Spectrin repeat"/>
    <property type="match status" value="7"/>
</dbReference>
<evidence type="ECO:0000256" key="2">
    <source>
        <dbReference type="ARBA" id="ARBA00023203"/>
    </source>
</evidence>
<sequence length="1510" mass="177087">MDWEEELDGFKYDSDKYEKKRIKVLQQERETIQTKTFRKWINSILIKANEEVHDIFTDLSDGRKLLKLLELVSGESIGKPNTGRELHHKLDNVGKCLTFVKSKVRLESIGPQDIVDGNKKLILGLIWTIILRFQIQSLNFNEFNIFDVKSAKEALLLWCQLRTAKYPNVRVTDFSCQSWRSGMAFNALIHAHRPDLIRYDRLHPHNHNYNLNLAFDVASRELAVPRLLDAEDFDNECADEKSIVTYLSCFYHMLSKIKSDMKCSKRIANIITQLIDVERLQLKYEYFTKSLINWIQIEINELKDRNLPNNALGIQQELIKFKEYITVEKPPKLRERNECEGIHFEIQTLMKSLGHPLYKAPEGLTVKDIEREWTELEKEENKRQLYLRQEFLRLEKLESLANRFERKCVLREAYINEKLRILSEPIYANQTNNNFEANYKKHKTISADILAQTEKFNELTVMARQLIDGNYYDKEEVMICEKHITNKWRQLLDMLRNHQNVFTAASELLLALREAEIIANEIKDMAKGLNLINKKQIQIPFGVEELIERHNIFESQMASKEETIDKLNSISDSISGSESNYKVMQLIKRESPELSTSLQTLNNEYMNVSKLVKLRKISLNQMRDYYQLINDIDEEETTICERLCICQSVLVSKDLLGVHNLQRKHELLVIDIKTQEKKINYLINYGKRLIDSNHTESDAIKQKIQSLGKKWKSLNESIDEKSQQINDAIEAFQYHKEANEVESWLKEKMNLFDAQDIEVMDETNALALFRRHSQIESEIRAFDNDIKRLNMESNKMIKSGISALFVLSGDSFVTATQIGCNQMQSLQNNGTTDETESERNSNDSNAEIRSPQKKRLSIICNAESVEQRQENINSCYFQLLNMCCVKRKKLKDFIQLLRYNQECNGLENWVLETKRLVTDINMNYERGLIGSEPLFKDNSDQPIATNSESKQIKRTAQSYAQNQEFSIEQQNRQKRMRYDWNQLNLMMNELEDALTTVEDINSTCNQMVTNLSHQFITDATTSETIIENNISHLNDNREIIIEECPEERYHKENDIIITELDENEEIDEELIAFNTEFTKISYLLKSCEMRLESEVSLGETLESVYGLQKRHENFIATLLAQDERLHLFGDMADKLIDAKHYDSPNIESRRKQVIERRVCVKEKALERTQVLNDALNYQELRADAEDFQSWCSDKKKTASDESYKELQNMERKVQKHEAFEAELAANQSRLTAINQRARDLISSSHFASREIEALVKAINDQWLELFGLTESRGQHLRQASNQLDYNKTVERAKQRLEELNKSVTSKQMGTDLRSCKELIQKHNTVEVEVQMWEKQMEELMRKGEEMAETHFDGQKIVESCYSVNESLRQMKTPLEERRLKLLESFKFYEFEFEINAELQWIREHMPSAKSATVGHNLTDAQNMMKKYKQNLEREVDGHEGKIQKTLTKGEQLVQQKHFREESIEHECKQLAQSWHQLKRLVLERKKLLEISLKMQHLLSEATEVESWMNE</sequence>
<dbReference type="EMBL" id="CAJPVJ010002018">
    <property type="protein sequence ID" value="CAG2165659.1"/>
    <property type="molecule type" value="Genomic_DNA"/>
</dbReference>
<feature type="coiled-coil region" evidence="3">
    <location>
        <begin position="1282"/>
        <end position="1349"/>
    </location>
</feature>
<dbReference type="OrthoDB" id="18853at2759"/>
<evidence type="ECO:0000256" key="3">
    <source>
        <dbReference type="SAM" id="Coils"/>
    </source>
</evidence>
<proteinExistence type="predicted"/>
<dbReference type="PROSITE" id="PS00019">
    <property type="entry name" value="ACTININ_1"/>
    <property type="match status" value="1"/>
</dbReference>
<dbReference type="InterPro" id="IPR018159">
    <property type="entry name" value="Spectrin/alpha-actinin"/>
</dbReference>
<keyword evidence="2" id="KW-0009">Actin-binding</keyword>
<evidence type="ECO:0000259" key="5">
    <source>
        <dbReference type="PROSITE" id="PS50021"/>
    </source>
</evidence>
<accession>A0A7R9QIH0</accession>
<evidence type="ECO:0000256" key="4">
    <source>
        <dbReference type="SAM" id="MobiDB-lite"/>
    </source>
</evidence>
<dbReference type="InterPro" id="IPR036872">
    <property type="entry name" value="CH_dom_sf"/>
</dbReference>
<dbReference type="InterPro" id="IPR002017">
    <property type="entry name" value="Spectrin_repeat"/>
</dbReference>
<dbReference type="CDD" id="cd00176">
    <property type="entry name" value="SPEC"/>
    <property type="match status" value="4"/>
</dbReference>
<dbReference type="Proteomes" id="UP000728032">
    <property type="component" value="Unassembled WGS sequence"/>
</dbReference>
<feature type="non-terminal residue" evidence="6">
    <location>
        <position position="1510"/>
    </location>
</feature>
<name>A0A7R9QIH0_9ACAR</name>
<keyword evidence="3" id="KW-0175">Coiled coil</keyword>
<dbReference type="InterPro" id="IPR001715">
    <property type="entry name" value="CH_dom"/>
</dbReference>
<keyword evidence="1" id="KW-0677">Repeat</keyword>
<dbReference type="SMART" id="SM00033">
    <property type="entry name" value="CH"/>
    <property type="match status" value="2"/>
</dbReference>
<dbReference type="EMBL" id="OC916843">
    <property type="protein sequence ID" value="CAD7645424.1"/>
    <property type="molecule type" value="Genomic_DNA"/>
</dbReference>
<dbReference type="Gene3D" id="1.10.418.10">
    <property type="entry name" value="Calponin-like domain"/>
    <property type="match status" value="2"/>
</dbReference>
<feature type="domain" description="Calponin-homology (CH)" evidence="5">
    <location>
        <begin position="149"/>
        <end position="255"/>
    </location>
</feature>
<feature type="domain" description="Calponin-homology (CH)" evidence="5">
    <location>
        <begin position="31"/>
        <end position="134"/>
    </location>
</feature>
<evidence type="ECO:0000313" key="6">
    <source>
        <dbReference type="EMBL" id="CAD7645424.1"/>
    </source>
</evidence>
<dbReference type="GO" id="GO:0003779">
    <property type="term" value="F:actin binding"/>
    <property type="evidence" value="ECO:0007669"/>
    <property type="project" value="UniProtKB-KW"/>
</dbReference>
<organism evidence="6">
    <name type="scientific">Oppiella nova</name>
    <dbReference type="NCBI Taxonomy" id="334625"/>
    <lineage>
        <taxon>Eukaryota</taxon>
        <taxon>Metazoa</taxon>
        <taxon>Ecdysozoa</taxon>
        <taxon>Arthropoda</taxon>
        <taxon>Chelicerata</taxon>
        <taxon>Arachnida</taxon>
        <taxon>Acari</taxon>
        <taxon>Acariformes</taxon>
        <taxon>Sarcoptiformes</taxon>
        <taxon>Oribatida</taxon>
        <taxon>Brachypylina</taxon>
        <taxon>Oppioidea</taxon>
        <taxon>Oppiidae</taxon>
        <taxon>Oppiella</taxon>
    </lineage>
</organism>
<dbReference type="Pfam" id="PF00435">
    <property type="entry name" value="Spectrin"/>
    <property type="match status" value="7"/>
</dbReference>
<dbReference type="PANTHER" id="PTHR11915">
    <property type="entry name" value="SPECTRIN/FILAMIN RELATED CYTOSKELETAL PROTEIN"/>
    <property type="match status" value="1"/>
</dbReference>
<gene>
    <name evidence="6" type="ORF">ONB1V03_LOCUS5198</name>
</gene>